<dbReference type="Pfam" id="PF00240">
    <property type="entry name" value="ubiquitin"/>
    <property type="match status" value="1"/>
</dbReference>
<organism evidence="2 3">
    <name type="scientific">Armadillidium nasatum</name>
    <dbReference type="NCBI Taxonomy" id="96803"/>
    <lineage>
        <taxon>Eukaryota</taxon>
        <taxon>Metazoa</taxon>
        <taxon>Ecdysozoa</taxon>
        <taxon>Arthropoda</taxon>
        <taxon>Crustacea</taxon>
        <taxon>Multicrustacea</taxon>
        <taxon>Malacostraca</taxon>
        <taxon>Eumalacostraca</taxon>
        <taxon>Peracarida</taxon>
        <taxon>Isopoda</taxon>
        <taxon>Oniscidea</taxon>
        <taxon>Crinocheta</taxon>
        <taxon>Armadillidiidae</taxon>
        <taxon>Armadillidium</taxon>
    </lineage>
</organism>
<sequence length="174" mass="19735">MVQKRRNGIKIELNWFVNMVIVNVSLNSNFSSNCEIISLKDVNVNDNVKSLKNKINGIRQVDTEKINIIHSGSLLKDEEFLHDVGIENESMVYCLPQNDTSLPVVPPLSLIEVQQLLVSLRTATSSPNFRSYIEKLRTSEQISRLVTECPALKKDPFVFSIYSRPGFSQYATKC</sequence>
<evidence type="ECO:0000259" key="1">
    <source>
        <dbReference type="PROSITE" id="PS50053"/>
    </source>
</evidence>
<feature type="domain" description="Ubiquitin-like" evidence="1">
    <location>
        <begin position="41"/>
        <end position="93"/>
    </location>
</feature>
<dbReference type="AlphaFoldDB" id="A0A5N5SJU2"/>
<keyword evidence="3" id="KW-1185">Reference proteome</keyword>
<gene>
    <name evidence="2" type="ORF">Anas_06666</name>
</gene>
<protein>
    <recommendedName>
        <fullName evidence="1">Ubiquitin-like domain-containing protein</fullName>
    </recommendedName>
</protein>
<dbReference type="InterPro" id="IPR029071">
    <property type="entry name" value="Ubiquitin-like_domsf"/>
</dbReference>
<evidence type="ECO:0000313" key="2">
    <source>
        <dbReference type="EMBL" id="KAB7494247.1"/>
    </source>
</evidence>
<dbReference type="CDD" id="cd17039">
    <property type="entry name" value="Ubl_ubiquitin_like"/>
    <property type="match status" value="1"/>
</dbReference>
<name>A0A5N5SJU2_9CRUS</name>
<comment type="caution">
    <text evidence="2">The sequence shown here is derived from an EMBL/GenBank/DDBJ whole genome shotgun (WGS) entry which is preliminary data.</text>
</comment>
<dbReference type="SMART" id="SM00213">
    <property type="entry name" value="UBQ"/>
    <property type="match status" value="1"/>
</dbReference>
<dbReference type="PROSITE" id="PS50053">
    <property type="entry name" value="UBIQUITIN_2"/>
    <property type="match status" value="1"/>
</dbReference>
<dbReference type="Proteomes" id="UP000326759">
    <property type="component" value="Unassembled WGS sequence"/>
</dbReference>
<dbReference type="OrthoDB" id="10016665at2759"/>
<dbReference type="EMBL" id="SEYY01024265">
    <property type="protein sequence ID" value="KAB7494247.1"/>
    <property type="molecule type" value="Genomic_DNA"/>
</dbReference>
<accession>A0A5N5SJU2</accession>
<evidence type="ECO:0000313" key="3">
    <source>
        <dbReference type="Proteomes" id="UP000326759"/>
    </source>
</evidence>
<reference evidence="2 3" key="1">
    <citation type="journal article" date="2019" name="PLoS Biol.">
        <title>Sex chromosomes control vertical transmission of feminizing Wolbachia symbionts in an isopod.</title>
        <authorList>
            <person name="Becking T."/>
            <person name="Chebbi M.A."/>
            <person name="Giraud I."/>
            <person name="Moumen B."/>
            <person name="Laverre T."/>
            <person name="Caubet Y."/>
            <person name="Peccoud J."/>
            <person name="Gilbert C."/>
            <person name="Cordaux R."/>
        </authorList>
    </citation>
    <scope>NUCLEOTIDE SEQUENCE [LARGE SCALE GENOMIC DNA]</scope>
    <source>
        <strain evidence="2">ANa2</strain>
        <tissue evidence="2">Whole body excluding digestive tract and cuticle</tissue>
    </source>
</reference>
<proteinExistence type="predicted"/>
<dbReference type="InterPro" id="IPR000626">
    <property type="entry name" value="Ubiquitin-like_dom"/>
</dbReference>
<dbReference type="Gene3D" id="3.10.20.90">
    <property type="entry name" value="Phosphatidylinositol 3-kinase Catalytic Subunit, Chain A, domain 1"/>
    <property type="match status" value="1"/>
</dbReference>
<dbReference type="SUPFAM" id="SSF54236">
    <property type="entry name" value="Ubiquitin-like"/>
    <property type="match status" value="1"/>
</dbReference>